<dbReference type="PANTHER" id="PTHR48177:SF1">
    <property type="entry name" value="PLASMANYLETHANOLAMINE DESATURASE 1"/>
    <property type="match status" value="1"/>
</dbReference>
<reference evidence="8" key="1">
    <citation type="submission" date="2024-01" db="EMBL/GenBank/DDBJ databases">
        <title>GRCr8: a new rat reference genome assembly contstructed from accurate long reads and long range scaffolding.</title>
        <authorList>
            <person name="Doris P.A."/>
            <person name="Kalbfleisch T."/>
            <person name="Li K."/>
            <person name="Howe K."/>
            <person name="Wood J."/>
        </authorList>
    </citation>
    <scope>NUCLEOTIDE SEQUENCE [LARGE SCALE GENOMIC DNA]</scope>
    <source>
        <strain evidence="8">Brown Norway</strain>
    </source>
</reference>
<dbReference type="SMART" id="SM00212">
    <property type="entry name" value="UBCc"/>
    <property type="match status" value="1"/>
</dbReference>
<name>A0ABK0LZ33_RAT</name>
<evidence type="ECO:0000259" key="7">
    <source>
        <dbReference type="PROSITE" id="PS50127"/>
    </source>
</evidence>
<evidence type="ECO:0000256" key="1">
    <source>
        <dbReference type="ARBA" id="ARBA00004141"/>
    </source>
</evidence>
<reference evidence="8" key="3">
    <citation type="submission" date="2025-09" db="UniProtKB">
        <authorList>
            <consortium name="Ensembl"/>
        </authorList>
    </citation>
    <scope>IDENTIFICATION</scope>
    <source>
        <strain evidence="8">Brown Norway</strain>
    </source>
</reference>
<dbReference type="CDD" id="cd23807">
    <property type="entry name" value="UEV_UBE2V"/>
    <property type="match status" value="1"/>
</dbReference>
<comment type="subcellular location">
    <subcellularLocation>
        <location evidence="1">Membrane</location>
        <topology evidence="1">Multi-pass membrane protein</topology>
    </subcellularLocation>
</comment>
<dbReference type="InterPro" id="IPR016135">
    <property type="entry name" value="UBQ-conjugating_enzyme/RWD"/>
</dbReference>
<dbReference type="Pfam" id="PF00179">
    <property type="entry name" value="UQ_con"/>
    <property type="match status" value="1"/>
</dbReference>
<keyword evidence="10" id="KW-1267">Proteomics identification</keyword>
<dbReference type="Gene3D" id="3.10.110.10">
    <property type="entry name" value="Ubiquitin Conjugating Enzyme"/>
    <property type="match status" value="1"/>
</dbReference>
<dbReference type="Ensembl" id="ENSRNOT00000174020.1">
    <property type="protein sequence ID" value="ENSRNOP00000110577.1"/>
    <property type="gene ID" value="ENSRNOG00000025580.8"/>
</dbReference>
<evidence type="ECO:0000313" key="8">
    <source>
        <dbReference type="Ensembl" id="ENSRNOP00000110577.1"/>
    </source>
</evidence>
<accession>A0ABK0LZ33</accession>
<evidence type="ECO:0000313" key="9">
    <source>
        <dbReference type="Proteomes" id="UP000002494"/>
    </source>
</evidence>
<comment type="similarity">
    <text evidence="2">Belongs to the fatty acid desaturase CarF family.</text>
</comment>
<dbReference type="Proteomes" id="UP000002494">
    <property type="component" value="Chromosome 3"/>
</dbReference>
<evidence type="ECO:0000256" key="5">
    <source>
        <dbReference type="ARBA" id="ARBA00023136"/>
    </source>
</evidence>
<dbReference type="PROSITE" id="PS50127">
    <property type="entry name" value="UBC_2"/>
    <property type="match status" value="1"/>
</dbReference>
<dbReference type="GeneTree" id="ENSGT00940000162354"/>
<feature type="region of interest" description="Disordered" evidence="6">
    <location>
        <begin position="1"/>
        <end position="20"/>
    </location>
</feature>
<evidence type="ECO:0000256" key="6">
    <source>
        <dbReference type="SAM" id="MobiDB-lite"/>
    </source>
</evidence>
<keyword evidence="4" id="KW-1133">Transmembrane helix</keyword>
<feature type="domain" description="UBC core" evidence="7">
    <location>
        <begin position="236"/>
        <end position="371"/>
    </location>
</feature>
<proteinExistence type="evidence at protein level"/>
<evidence type="ECO:0007829" key="10">
    <source>
        <dbReference type="PeptideAtlas" id="A0ABK0LZ33"/>
    </source>
</evidence>
<organism evidence="8 9">
    <name type="scientific">Rattus norvegicus</name>
    <name type="common">Rat</name>
    <dbReference type="NCBI Taxonomy" id="10116"/>
    <lineage>
        <taxon>Eukaryota</taxon>
        <taxon>Metazoa</taxon>
        <taxon>Chordata</taxon>
        <taxon>Craniata</taxon>
        <taxon>Vertebrata</taxon>
        <taxon>Euteleostomi</taxon>
        <taxon>Mammalia</taxon>
        <taxon>Eutheria</taxon>
        <taxon>Euarchontoglires</taxon>
        <taxon>Glires</taxon>
        <taxon>Rodentia</taxon>
        <taxon>Myomorpha</taxon>
        <taxon>Muroidea</taxon>
        <taxon>Muridae</taxon>
        <taxon>Murinae</taxon>
        <taxon>Rattus</taxon>
    </lineage>
</organism>
<evidence type="ECO:0000256" key="4">
    <source>
        <dbReference type="ARBA" id="ARBA00022989"/>
    </source>
</evidence>
<evidence type="ECO:0000256" key="2">
    <source>
        <dbReference type="ARBA" id="ARBA00007620"/>
    </source>
</evidence>
<sequence>MAGAEDSPGRQPELDEDETAECRRWGAQHAGARELAALYSPGKRLQEWCSVILCFSLIAHNSVHLLLLARWEHTPLVILGVVAGALVADFLSGLVHWGADTWGSVDLPIVGKAFIRPFREHHIDPTAITRHDFIETNGDNCLVTLLPLLNMAYKFQTQSPETLEQLYPWECFVFCLIIFGTFTNQIHKWSHTYLGLPCWVTVLQDWHVILPRKHHRIHHVAPHETYFCITTGVKVPRNFRLLEELEEGQKGVGDGTVSWGLEDDEDMTLTRWTGMIIGPPRTIYENRIYSLKIECGPKYPEAPPSVRFVTRVNMSGVSSSNGVVDPRATAVLAKWQNSHSIKVILQELRRLMMSKENMKLPQPPEGQCYSN</sequence>
<dbReference type="PANTHER" id="PTHR48177">
    <property type="entry name" value="TRANSMEMBRANE PROTEIN 189"/>
    <property type="match status" value="1"/>
</dbReference>
<reference evidence="8" key="2">
    <citation type="submission" date="2025-08" db="UniProtKB">
        <authorList>
            <consortium name="Ensembl"/>
        </authorList>
    </citation>
    <scope>IDENTIFICATION</scope>
    <source>
        <strain evidence="8">Brown Norway</strain>
    </source>
</reference>
<dbReference type="SUPFAM" id="SSF54495">
    <property type="entry name" value="UBC-like"/>
    <property type="match status" value="1"/>
</dbReference>
<keyword evidence="3" id="KW-0812">Transmembrane</keyword>
<keyword evidence="5" id="KW-0472">Membrane</keyword>
<dbReference type="InterPro" id="IPR000608">
    <property type="entry name" value="UBC"/>
</dbReference>
<dbReference type="InterPro" id="IPR019547">
    <property type="entry name" value="Lipid_desat"/>
</dbReference>
<evidence type="ECO:0000256" key="3">
    <source>
        <dbReference type="ARBA" id="ARBA00022692"/>
    </source>
</evidence>
<protein>
    <submittedName>
        <fullName evidence="8">Ubiquitin conjugating enzyme E2 V1</fullName>
    </submittedName>
</protein>
<gene>
    <name evidence="8" type="primary">Ube2v1l1</name>
</gene>
<keyword evidence="9" id="KW-1185">Reference proteome</keyword>
<dbReference type="RGD" id="1587144">
    <property type="gene designation" value="Ube2v1l1"/>
</dbReference>
<dbReference type="InterPro" id="IPR052601">
    <property type="entry name" value="Plasmalogen_desaturase"/>
</dbReference>
<dbReference type="Pfam" id="PF10520">
    <property type="entry name" value="Lipid_desat"/>
    <property type="match status" value="1"/>
</dbReference>